<proteinExistence type="predicted"/>
<feature type="non-terminal residue" evidence="1">
    <location>
        <position position="1"/>
    </location>
</feature>
<reference evidence="1" key="1">
    <citation type="submission" date="2021-06" db="EMBL/GenBank/DDBJ databases">
        <authorList>
            <person name="Kallberg Y."/>
            <person name="Tangrot J."/>
            <person name="Rosling A."/>
        </authorList>
    </citation>
    <scope>NUCLEOTIDE SEQUENCE</scope>
    <source>
        <strain evidence="1">MA461A</strain>
    </source>
</reference>
<comment type="caution">
    <text evidence="1">The sequence shown here is derived from an EMBL/GenBank/DDBJ whole genome shotgun (WGS) entry which is preliminary data.</text>
</comment>
<organism evidence="1 2">
    <name type="scientific">Racocetra persica</name>
    <dbReference type="NCBI Taxonomy" id="160502"/>
    <lineage>
        <taxon>Eukaryota</taxon>
        <taxon>Fungi</taxon>
        <taxon>Fungi incertae sedis</taxon>
        <taxon>Mucoromycota</taxon>
        <taxon>Glomeromycotina</taxon>
        <taxon>Glomeromycetes</taxon>
        <taxon>Diversisporales</taxon>
        <taxon>Gigasporaceae</taxon>
        <taxon>Racocetra</taxon>
    </lineage>
</organism>
<feature type="non-terminal residue" evidence="1">
    <location>
        <position position="131"/>
    </location>
</feature>
<keyword evidence="2" id="KW-1185">Reference proteome</keyword>
<gene>
    <name evidence="1" type="ORF">RPERSI_LOCUS35778</name>
</gene>
<dbReference type="Proteomes" id="UP000789920">
    <property type="component" value="Unassembled WGS sequence"/>
</dbReference>
<sequence>PSSPCSNNSNSSSLMNVSPLNKSPTSSPSDERFPSSTRQSMLMKNGDKSFSRYADKRKTVRTWFKIFCPSRGPSHVLTQFQSSPDNFALMQSWGWRSSSLCQDDYLLDVRDYDTSASAISNSSSSTLKFSV</sequence>
<dbReference type="EMBL" id="CAJVQC010167468">
    <property type="protein sequence ID" value="CAG8849808.1"/>
    <property type="molecule type" value="Genomic_DNA"/>
</dbReference>
<evidence type="ECO:0000313" key="2">
    <source>
        <dbReference type="Proteomes" id="UP000789920"/>
    </source>
</evidence>
<name>A0ACA9SXA4_9GLOM</name>
<accession>A0ACA9SXA4</accession>
<evidence type="ECO:0000313" key="1">
    <source>
        <dbReference type="EMBL" id="CAG8849808.1"/>
    </source>
</evidence>
<protein>
    <submittedName>
        <fullName evidence="1">29852_t:CDS:1</fullName>
    </submittedName>
</protein>